<sequence length="564" mass="59615">MIKQTEIDGVPALLAPATGVTHAGLAFRVGFADEPLARRGITHLIEHLALFSTGVADYHYNGATGVEYTFFHMHGSAGELGEFLSAVCASLRDLPMHRLAVEKDLLRAEANGRSSGPADQMALWRHGARDYGLSSYPEWGLPAITEADLREWVERYFTRENAVLWVAGDEVPAGLRLDLPSGVRRKAPPMSSALPTTPAWFPGHSGMLVWDSVVPRAPRSAVFAGVLERVMFRELRQEGGLSYAAHASYEPVGADHGQVTAVADALPDKQGAVLGGFVDVLAALRVGRIDEADVAAVVKKQTEALRHAEEQGARLPGQALNLLSGRDVLSADEVIDGLRAVTAAEVAQVAAEAWDAGLLQTSHSRADWAGFTAAPTTSDSAVTGTKYPSLDTPGEKLIVGFDGVSIVAGDNRATVRFADCAIVRAWPDGGRQLVGSDGIVVFVEPTLFEGAADAAKKIDASVAPAVRVEQPAREPGQIPQPEPEKAAPAESAKPRRGMAGEWRRVLLLMLGALAGFATAGQVGYELVNGLTGILFGILAVVGGFVLAVLCVIGIVNTVRDAFKP</sequence>
<feature type="region of interest" description="Disordered" evidence="2">
    <location>
        <begin position="469"/>
        <end position="496"/>
    </location>
</feature>
<dbReference type="Proteomes" id="UP001151002">
    <property type="component" value="Unassembled WGS sequence"/>
</dbReference>
<name>A0ABT4AUG5_9ACTN</name>
<feature type="transmembrane region" description="Helical" evidence="3">
    <location>
        <begin position="530"/>
        <end position="555"/>
    </location>
</feature>
<organism evidence="4 5">
    <name type="scientific">Paractinoplanes pyxinae</name>
    <dbReference type="NCBI Taxonomy" id="2997416"/>
    <lineage>
        <taxon>Bacteria</taxon>
        <taxon>Bacillati</taxon>
        <taxon>Actinomycetota</taxon>
        <taxon>Actinomycetes</taxon>
        <taxon>Micromonosporales</taxon>
        <taxon>Micromonosporaceae</taxon>
        <taxon>Paractinoplanes</taxon>
    </lineage>
</organism>
<comment type="caution">
    <text evidence="4">The sequence shown here is derived from an EMBL/GenBank/DDBJ whole genome shotgun (WGS) entry which is preliminary data.</text>
</comment>
<keyword evidence="3" id="KW-0472">Membrane</keyword>
<dbReference type="PROSITE" id="PS00143">
    <property type="entry name" value="INSULINASE"/>
    <property type="match status" value="1"/>
</dbReference>
<evidence type="ECO:0000313" key="4">
    <source>
        <dbReference type="EMBL" id="MCY1137889.1"/>
    </source>
</evidence>
<evidence type="ECO:0000256" key="1">
    <source>
        <dbReference type="ARBA" id="ARBA00007261"/>
    </source>
</evidence>
<dbReference type="InterPro" id="IPR011249">
    <property type="entry name" value="Metalloenz_LuxS/M16"/>
</dbReference>
<gene>
    <name evidence="4" type="ORF">OWR29_07760</name>
</gene>
<protein>
    <submittedName>
        <fullName evidence="4">Insulinase family protein</fullName>
    </submittedName>
</protein>
<feature type="transmembrane region" description="Helical" evidence="3">
    <location>
        <begin position="505"/>
        <end position="524"/>
    </location>
</feature>
<dbReference type="EMBL" id="JAPNTZ010000002">
    <property type="protein sequence ID" value="MCY1137889.1"/>
    <property type="molecule type" value="Genomic_DNA"/>
</dbReference>
<proteinExistence type="inferred from homology"/>
<evidence type="ECO:0000313" key="5">
    <source>
        <dbReference type="Proteomes" id="UP001151002"/>
    </source>
</evidence>
<reference evidence="4" key="1">
    <citation type="submission" date="2022-11" db="EMBL/GenBank/DDBJ databases">
        <authorList>
            <person name="Somphong A."/>
            <person name="Phongsopitanun W."/>
        </authorList>
    </citation>
    <scope>NUCLEOTIDE SEQUENCE</scope>
    <source>
        <strain evidence="4">Pm04-4</strain>
    </source>
</reference>
<comment type="similarity">
    <text evidence="1">Belongs to the peptidase M16 family.</text>
</comment>
<keyword evidence="3" id="KW-0812">Transmembrane</keyword>
<accession>A0ABT4AUG5</accession>
<dbReference type="Gene3D" id="3.30.830.10">
    <property type="entry name" value="Metalloenzyme, LuxS/M16 peptidase-like"/>
    <property type="match status" value="2"/>
</dbReference>
<dbReference type="SUPFAM" id="SSF63411">
    <property type="entry name" value="LuxS/MPP-like metallohydrolase"/>
    <property type="match status" value="2"/>
</dbReference>
<keyword evidence="3" id="KW-1133">Transmembrane helix</keyword>
<evidence type="ECO:0000256" key="3">
    <source>
        <dbReference type="SAM" id="Phobius"/>
    </source>
</evidence>
<evidence type="ECO:0000256" key="2">
    <source>
        <dbReference type="SAM" id="MobiDB-lite"/>
    </source>
</evidence>
<keyword evidence="5" id="KW-1185">Reference proteome</keyword>
<dbReference type="InterPro" id="IPR001431">
    <property type="entry name" value="Pept_M16_Zn_BS"/>
</dbReference>
<dbReference type="RefSeq" id="WP_267561818.1">
    <property type="nucleotide sequence ID" value="NZ_JAPNTZ010000002.1"/>
</dbReference>